<dbReference type="Pfam" id="PF17920">
    <property type="entry name" value="TetR_C_16"/>
    <property type="match status" value="1"/>
</dbReference>
<evidence type="ECO:0000313" key="4">
    <source>
        <dbReference type="EMBL" id="SDS35499.1"/>
    </source>
</evidence>
<dbReference type="EMBL" id="LT629758">
    <property type="protein sequence ID" value="SDS35499.1"/>
    <property type="molecule type" value="Genomic_DNA"/>
</dbReference>
<dbReference type="PROSITE" id="PS50977">
    <property type="entry name" value="HTH_TETR_2"/>
    <property type="match status" value="1"/>
</dbReference>
<dbReference type="InterPro" id="IPR036271">
    <property type="entry name" value="Tet_transcr_reg_TetR-rel_C_sf"/>
</dbReference>
<accession>A0A1H1RKL3</accession>
<dbReference type="STRING" id="113562.SAMN04489716_0599"/>
<keyword evidence="1 2" id="KW-0238">DNA-binding</keyword>
<keyword evidence="5" id="KW-1185">Reference proteome</keyword>
<evidence type="ECO:0000256" key="2">
    <source>
        <dbReference type="PROSITE-ProRule" id="PRU00335"/>
    </source>
</evidence>
<evidence type="ECO:0000259" key="3">
    <source>
        <dbReference type="PROSITE" id="PS50977"/>
    </source>
</evidence>
<dbReference type="InterPro" id="IPR009057">
    <property type="entry name" value="Homeodomain-like_sf"/>
</dbReference>
<proteinExistence type="predicted"/>
<reference evidence="4 5" key="1">
    <citation type="submission" date="2016-10" db="EMBL/GenBank/DDBJ databases">
        <authorList>
            <person name="de Groot N.N."/>
        </authorList>
    </citation>
    <scope>NUCLEOTIDE SEQUENCE [LARGE SCALE GENOMIC DNA]</scope>
    <source>
        <strain evidence="4 5">DSM 43941</strain>
    </source>
</reference>
<dbReference type="SUPFAM" id="SSF46689">
    <property type="entry name" value="Homeodomain-like"/>
    <property type="match status" value="1"/>
</dbReference>
<dbReference type="PROSITE" id="PS01081">
    <property type="entry name" value="HTH_TETR_1"/>
    <property type="match status" value="1"/>
</dbReference>
<dbReference type="InterPro" id="IPR041678">
    <property type="entry name" value="TetR_C_16"/>
</dbReference>
<dbReference type="GO" id="GO:0003700">
    <property type="term" value="F:DNA-binding transcription factor activity"/>
    <property type="evidence" value="ECO:0007669"/>
    <property type="project" value="TreeGrafter"/>
</dbReference>
<gene>
    <name evidence="4" type="ORF">SAMN04489716_0599</name>
</gene>
<dbReference type="InterPro" id="IPR050109">
    <property type="entry name" value="HTH-type_TetR-like_transc_reg"/>
</dbReference>
<dbReference type="Proteomes" id="UP000198688">
    <property type="component" value="Chromosome I"/>
</dbReference>
<dbReference type="SUPFAM" id="SSF48498">
    <property type="entry name" value="Tetracyclin repressor-like, C-terminal domain"/>
    <property type="match status" value="1"/>
</dbReference>
<organism evidence="4 5">
    <name type="scientific">Actinoplanes derwentensis</name>
    <dbReference type="NCBI Taxonomy" id="113562"/>
    <lineage>
        <taxon>Bacteria</taxon>
        <taxon>Bacillati</taxon>
        <taxon>Actinomycetota</taxon>
        <taxon>Actinomycetes</taxon>
        <taxon>Micromonosporales</taxon>
        <taxon>Micromonosporaceae</taxon>
        <taxon>Actinoplanes</taxon>
    </lineage>
</organism>
<dbReference type="PANTHER" id="PTHR30055">
    <property type="entry name" value="HTH-TYPE TRANSCRIPTIONAL REGULATOR RUTR"/>
    <property type="match status" value="1"/>
</dbReference>
<evidence type="ECO:0000313" key="5">
    <source>
        <dbReference type="Proteomes" id="UP000198688"/>
    </source>
</evidence>
<dbReference type="RefSeq" id="WP_269460980.1">
    <property type="nucleotide sequence ID" value="NZ_BOMJ01000016.1"/>
</dbReference>
<dbReference type="PANTHER" id="PTHR30055:SF235">
    <property type="entry name" value="TRANSCRIPTIONAL REGULATORY PROTEIN"/>
    <property type="match status" value="1"/>
</dbReference>
<feature type="DNA-binding region" description="H-T-H motif" evidence="2">
    <location>
        <begin position="37"/>
        <end position="56"/>
    </location>
</feature>
<dbReference type="InterPro" id="IPR001647">
    <property type="entry name" value="HTH_TetR"/>
</dbReference>
<name>A0A1H1RKL3_9ACTN</name>
<sequence>MSNDPPVKRRRDAAQTRQDLIDVARHRFAHDGYAATTVRDIADQAGVNVALISRYFASKEGLFEACLTSAVTDVRKNAEDQAAGAEGFAARLAGHLTDPAGDDRLRTGLLLLIRTSGDERVEELRSSFLRMVSEKLLAGAGHPITDEVGVLRAQMLLAAILGLVLLRSTTGMKPLNSASADELQGPIADLVAALLNPRV</sequence>
<dbReference type="AlphaFoldDB" id="A0A1H1RKL3"/>
<dbReference type="GO" id="GO:0000976">
    <property type="term" value="F:transcription cis-regulatory region binding"/>
    <property type="evidence" value="ECO:0007669"/>
    <property type="project" value="TreeGrafter"/>
</dbReference>
<dbReference type="PRINTS" id="PR00455">
    <property type="entry name" value="HTHTETR"/>
</dbReference>
<feature type="domain" description="HTH tetR-type" evidence="3">
    <location>
        <begin position="14"/>
        <end position="74"/>
    </location>
</feature>
<dbReference type="Pfam" id="PF00440">
    <property type="entry name" value="TetR_N"/>
    <property type="match status" value="1"/>
</dbReference>
<dbReference type="Gene3D" id="1.10.357.10">
    <property type="entry name" value="Tetracycline Repressor, domain 2"/>
    <property type="match status" value="1"/>
</dbReference>
<protein>
    <submittedName>
        <fullName evidence="4">DNA-binding transcriptional regulator, AcrR family</fullName>
    </submittedName>
</protein>
<evidence type="ECO:0000256" key="1">
    <source>
        <dbReference type="ARBA" id="ARBA00023125"/>
    </source>
</evidence>
<dbReference type="InterPro" id="IPR023772">
    <property type="entry name" value="DNA-bd_HTH_TetR-type_CS"/>
</dbReference>